<evidence type="ECO:0000256" key="6">
    <source>
        <dbReference type="ARBA" id="ARBA00022692"/>
    </source>
</evidence>
<comment type="similarity">
    <text evidence="3">Belongs to the flavoprotein pyridine nucleotide cytochrome reductase family.</text>
</comment>
<dbReference type="OrthoDB" id="432685at2759"/>
<dbReference type="FunFam" id="2.40.30.10:FF:000069">
    <property type="entry name" value="NADH-cytochrome b5 reductase"/>
    <property type="match status" value="1"/>
</dbReference>
<name>A0A5C5FUQ6_9BASI</name>
<keyword evidence="9" id="KW-1133">Transmembrane helix</keyword>
<dbReference type="InterPro" id="IPR039261">
    <property type="entry name" value="FNR_nucleotide-bd"/>
</dbReference>
<evidence type="ECO:0000256" key="2">
    <source>
        <dbReference type="ARBA" id="ARBA00004572"/>
    </source>
</evidence>
<dbReference type="InterPro" id="IPR001433">
    <property type="entry name" value="OxRdtase_FAD/NAD-bd"/>
</dbReference>
<evidence type="ECO:0000256" key="7">
    <source>
        <dbReference type="ARBA" id="ARBA00022787"/>
    </source>
</evidence>
<gene>
    <name evidence="15" type="ORF">DMC30DRAFT_364789</name>
</gene>
<keyword evidence="6" id="KW-0812">Transmembrane</keyword>
<dbReference type="Proteomes" id="UP000311382">
    <property type="component" value="Unassembled WGS sequence"/>
</dbReference>
<dbReference type="PANTHER" id="PTHR19370:SF171">
    <property type="entry name" value="NADH-CYTOCHROME B5 REDUCTASE 2"/>
    <property type="match status" value="1"/>
</dbReference>
<dbReference type="CDD" id="cd06183">
    <property type="entry name" value="cyt_b5_reduct_like"/>
    <property type="match status" value="1"/>
</dbReference>
<dbReference type="InterPro" id="IPR001834">
    <property type="entry name" value="CBR-like"/>
</dbReference>
<dbReference type="InterPro" id="IPR017927">
    <property type="entry name" value="FAD-bd_FR_type"/>
</dbReference>
<protein>
    <recommendedName>
        <fullName evidence="4">cytochrome-b5 reductase</fullName>
        <ecNumber evidence="4">1.6.2.2</ecNumber>
    </recommendedName>
</protein>
<evidence type="ECO:0000256" key="9">
    <source>
        <dbReference type="ARBA" id="ARBA00022989"/>
    </source>
</evidence>
<feature type="binding site" evidence="13">
    <location>
        <position position="229"/>
    </location>
    <ligand>
        <name>FAD</name>
        <dbReference type="ChEBI" id="CHEBI:57692"/>
    </ligand>
</feature>
<feature type="binding site" evidence="13">
    <location>
        <position position="180"/>
    </location>
    <ligand>
        <name>FAD</name>
        <dbReference type="ChEBI" id="CHEBI:57692"/>
    </ligand>
</feature>
<dbReference type="Gene3D" id="3.40.50.80">
    <property type="entry name" value="Nucleotide-binding domain of ferredoxin-NADP reductase (FNR) module"/>
    <property type="match status" value="1"/>
</dbReference>
<dbReference type="PANTHER" id="PTHR19370">
    <property type="entry name" value="NADH-CYTOCHROME B5 REDUCTASE"/>
    <property type="match status" value="1"/>
</dbReference>
<keyword evidence="16" id="KW-1185">Reference proteome</keyword>
<feature type="binding site" evidence="13">
    <location>
        <position position="163"/>
    </location>
    <ligand>
        <name>FAD</name>
        <dbReference type="ChEBI" id="CHEBI:57692"/>
    </ligand>
</feature>
<dbReference type="FunFam" id="3.40.50.80:FF:000009">
    <property type="entry name" value="NADH-cytochrome b5 reductase"/>
    <property type="match status" value="1"/>
</dbReference>
<feature type="binding site" evidence="13">
    <location>
        <position position="162"/>
    </location>
    <ligand>
        <name>FAD</name>
        <dbReference type="ChEBI" id="CHEBI:57692"/>
    </ligand>
</feature>
<dbReference type="SUPFAM" id="SSF52343">
    <property type="entry name" value="Ferredoxin reductase-like, C-terminal NADP-linked domain"/>
    <property type="match status" value="1"/>
</dbReference>
<evidence type="ECO:0000256" key="12">
    <source>
        <dbReference type="ARBA" id="ARBA00023136"/>
    </source>
</evidence>
<evidence type="ECO:0000256" key="4">
    <source>
        <dbReference type="ARBA" id="ARBA00012011"/>
    </source>
</evidence>
<keyword evidence="10" id="KW-0560">Oxidoreductase</keyword>
<dbReference type="Pfam" id="PF00970">
    <property type="entry name" value="FAD_binding_6"/>
    <property type="match status" value="1"/>
</dbReference>
<keyword evidence="11" id="KW-0520">NAD</keyword>
<dbReference type="STRING" id="5288.A0A5C5FUQ6"/>
<dbReference type="InterPro" id="IPR008333">
    <property type="entry name" value="Cbr1-like_FAD-bd_dom"/>
</dbReference>
<dbReference type="GO" id="GO:0090524">
    <property type="term" value="F:cytochrome-b5 reductase activity, acting on NADH"/>
    <property type="evidence" value="ECO:0007669"/>
    <property type="project" value="UniProtKB-EC"/>
</dbReference>
<feature type="domain" description="FAD-binding FR-type" evidence="14">
    <location>
        <begin position="103"/>
        <end position="212"/>
    </location>
</feature>
<accession>A0A5C5FUQ6</accession>
<dbReference type="SUPFAM" id="SSF63380">
    <property type="entry name" value="Riboflavin synthase domain-like"/>
    <property type="match status" value="1"/>
</dbReference>
<comment type="caution">
    <text evidence="15">The sequence shown here is derived from an EMBL/GenBank/DDBJ whole genome shotgun (WGS) entry which is preliminary data.</text>
</comment>
<sequence length="361" mass="38729">MFSRFAQSTFRASRSASARSYATSASASTSSSAPYFLGAGLAGSAVFYLSTRDQRLQLQDAKAGTAKGTAQAQGSGGAGAFQGVKTTEDGGVKVKGESALSNDEFREFKLAEVIPYNHNTSRFVFDLPDGTSSGLTIASALVCKAAKEGECLNDKGKPVIRPYTPVTAPDVEGKLELLIKHYKGGAFTEYIFGLKPGDSIAMKGPIPKHPWKANEFDSVGFIVGGSGVTPAWQILQAIDANPEDKTKATLIFSNVTEEDILLRKEFEDLAARKPDQFHVQFVLDKPPSGWKGPTGYVNSEVVKEAFKKFNTTPEGNVKIFVCGPPGQVKAISGPKKSMKDQGELTGLLADLSYKKEQVFKF</sequence>
<keyword evidence="7" id="KW-0496">Mitochondrion</keyword>
<evidence type="ECO:0000256" key="8">
    <source>
        <dbReference type="ARBA" id="ARBA00022827"/>
    </source>
</evidence>
<evidence type="ECO:0000256" key="3">
    <source>
        <dbReference type="ARBA" id="ARBA00006105"/>
    </source>
</evidence>
<evidence type="ECO:0000313" key="16">
    <source>
        <dbReference type="Proteomes" id="UP000311382"/>
    </source>
</evidence>
<keyword evidence="7" id="KW-1000">Mitochondrion outer membrane</keyword>
<dbReference type="InterPro" id="IPR017938">
    <property type="entry name" value="Riboflavin_synthase-like_b-brl"/>
</dbReference>
<comment type="subcellular location">
    <subcellularLocation>
        <location evidence="2">Mitochondrion outer membrane</location>
        <topology evidence="2">Single-pass membrane protein</topology>
    </subcellularLocation>
</comment>
<dbReference type="AlphaFoldDB" id="A0A5C5FUQ6"/>
<evidence type="ECO:0000256" key="1">
    <source>
        <dbReference type="ARBA" id="ARBA00001974"/>
    </source>
</evidence>
<keyword evidence="12" id="KW-0472">Membrane</keyword>
<keyword evidence="8 13" id="KW-0274">FAD</keyword>
<organism evidence="15 16">
    <name type="scientific">Rhodotorula diobovata</name>
    <dbReference type="NCBI Taxonomy" id="5288"/>
    <lineage>
        <taxon>Eukaryota</taxon>
        <taxon>Fungi</taxon>
        <taxon>Dikarya</taxon>
        <taxon>Basidiomycota</taxon>
        <taxon>Pucciniomycotina</taxon>
        <taxon>Microbotryomycetes</taxon>
        <taxon>Sporidiobolales</taxon>
        <taxon>Sporidiobolaceae</taxon>
        <taxon>Rhodotorula</taxon>
    </lineage>
</organism>
<keyword evidence="5 13" id="KW-0285">Flavoprotein</keyword>
<evidence type="ECO:0000256" key="11">
    <source>
        <dbReference type="ARBA" id="ARBA00023027"/>
    </source>
</evidence>
<feature type="binding site" evidence="13">
    <location>
        <position position="161"/>
    </location>
    <ligand>
        <name>FAD</name>
        <dbReference type="ChEBI" id="CHEBI:57692"/>
    </ligand>
</feature>
<evidence type="ECO:0000256" key="10">
    <source>
        <dbReference type="ARBA" id="ARBA00023002"/>
    </source>
</evidence>
<proteinExistence type="inferred from homology"/>
<dbReference type="Gene3D" id="2.40.30.10">
    <property type="entry name" value="Translation factors"/>
    <property type="match status" value="1"/>
</dbReference>
<dbReference type="EMBL" id="SOZI01000063">
    <property type="protein sequence ID" value="TNY20588.1"/>
    <property type="molecule type" value="Genomic_DNA"/>
</dbReference>
<dbReference type="EC" id="1.6.2.2" evidence="4"/>
<dbReference type="PROSITE" id="PS51384">
    <property type="entry name" value="FAD_FR"/>
    <property type="match status" value="1"/>
</dbReference>
<reference evidence="15 16" key="1">
    <citation type="submission" date="2019-03" db="EMBL/GenBank/DDBJ databases">
        <title>Rhodosporidium diobovatum UCD-FST 08-225 genome sequencing, assembly, and annotation.</title>
        <authorList>
            <person name="Fakankun I.U."/>
            <person name="Fristensky B."/>
            <person name="Levin D.B."/>
        </authorList>
    </citation>
    <scope>NUCLEOTIDE SEQUENCE [LARGE SCALE GENOMIC DNA]</scope>
    <source>
        <strain evidence="15 16">UCD-FST 08-225</strain>
    </source>
</reference>
<dbReference type="GO" id="GO:0005741">
    <property type="term" value="C:mitochondrial outer membrane"/>
    <property type="evidence" value="ECO:0007669"/>
    <property type="project" value="UniProtKB-SubCell"/>
</dbReference>
<dbReference type="Pfam" id="PF00175">
    <property type="entry name" value="NAD_binding_1"/>
    <property type="match status" value="1"/>
</dbReference>
<comment type="cofactor">
    <cofactor evidence="1 13">
        <name>FAD</name>
        <dbReference type="ChEBI" id="CHEBI:57692"/>
    </cofactor>
</comment>
<evidence type="ECO:0000256" key="5">
    <source>
        <dbReference type="ARBA" id="ARBA00022630"/>
    </source>
</evidence>
<feature type="binding site" evidence="13">
    <location>
        <position position="178"/>
    </location>
    <ligand>
        <name>FAD</name>
        <dbReference type="ChEBI" id="CHEBI:57692"/>
    </ligand>
</feature>
<evidence type="ECO:0000313" key="15">
    <source>
        <dbReference type="EMBL" id="TNY20588.1"/>
    </source>
</evidence>
<dbReference type="PRINTS" id="PR00406">
    <property type="entry name" value="CYTB5RDTASE"/>
</dbReference>
<evidence type="ECO:0000259" key="14">
    <source>
        <dbReference type="PROSITE" id="PS51384"/>
    </source>
</evidence>
<evidence type="ECO:0000256" key="13">
    <source>
        <dbReference type="PIRSR" id="PIRSR601834-1"/>
    </source>
</evidence>